<feature type="domain" description="ABC transporter" evidence="10">
    <location>
        <begin position="40"/>
        <end position="284"/>
    </location>
</feature>
<evidence type="ECO:0000256" key="4">
    <source>
        <dbReference type="ARBA" id="ARBA00022692"/>
    </source>
</evidence>
<dbReference type="Pfam" id="PF19055">
    <property type="entry name" value="ABC2_membrane_7"/>
    <property type="match status" value="1"/>
</dbReference>
<dbReference type="InterPro" id="IPR003439">
    <property type="entry name" value="ABC_transporter-like_ATP-bd"/>
</dbReference>
<dbReference type="Pfam" id="PF00005">
    <property type="entry name" value="ABC_tran"/>
    <property type="match status" value="1"/>
</dbReference>
<evidence type="ECO:0000256" key="8">
    <source>
        <dbReference type="ARBA" id="ARBA00023136"/>
    </source>
</evidence>
<evidence type="ECO:0000256" key="5">
    <source>
        <dbReference type="ARBA" id="ARBA00022741"/>
    </source>
</evidence>
<feature type="transmembrane region" description="Helical" evidence="9">
    <location>
        <begin position="519"/>
        <end position="542"/>
    </location>
</feature>
<dbReference type="AlphaFoldDB" id="A0ABD0U7C9"/>
<keyword evidence="4 9" id="KW-0812">Transmembrane</keyword>
<gene>
    <name evidence="11" type="ORF">M5K25_023100</name>
</gene>
<evidence type="ECO:0000313" key="11">
    <source>
        <dbReference type="EMBL" id="KAL0908598.1"/>
    </source>
</evidence>
<dbReference type="CDD" id="cd03213">
    <property type="entry name" value="ABCG_EPDR"/>
    <property type="match status" value="1"/>
</dbReference>
<sequence length="634" mass="69870">MASESQSSPLELVTVDREAKGGCPDVRVGVGPEGTGGVELTWEDLWVTTSKGNGPSAAILSGVTGFARPGEVLAIMGPSGCGKSTLLDALSGRLGSQMRQSGRILVNGRRQMLAYGTLAYVTQEDILMTTLTVKEAICYSAELLLPDWMSKSEKRERAEQVIIEMGLQDAMETRIGGRSKKGISGGQRRRVSICIEILTRPKLLFLDEPTSGLDSAASYHVMSRIVNQARQHGGTVITSIHQPCSEVFELFDNLCLLCSGNTIYFGPISSTSEFFALNGYPCPPMMNPSDHFLRTINKDFDLVIGEGCNNNCSSNTTEVINMLISSYKSSSFCQQVLWEVAQSGSSKGAVVKKGSQASFIGKCSVLTRRSFVNMYRDPGYYWLRLAIYFALCLSIGTIFYNIGYAYGSIQARGSMLMFVAAYLTFMAIGGFPSFVEDMKIFRRERLNGHYSPSAFIIANTLSSAPFLFLISIIPASAAYLLVGLQRDLQHFIFFALILYSSMLLVEGLMMIVASMVPDFLMGIITGAGIQGGMVLASGFFRLPNDLPRLPWKYPIYYIAFHKYANQGYYKNEFIGLTFQGNEGNSTISGEEVVRSFWQMEVGYSKWVDLAILFGMAVLYRLLFFVTVKVSERLK</sequence>
<dbReference type="Gene3D" id="3.40.50.300">
    <property type="entry name" value="P-loop containing nucleotide triphosphate hydrolases"/>
    <property type="match status" value="1"/>
</dbReference>
<protein>
    <recommendedName>
        <fullName evidence="10">ABC transporter domain-containing protein</fullName>
    </recommendedName>
</protein>
<evidence type="ECO:0000256" key="3">
    <source>
        <dbReference type="ARBA" id="ARBA00022448"/>
    </source>
</evidence>
<reference evidence="11 12" key="1">
    <citation type="journal article" date="2024" name="Plant Biotechnol. J.">
        <title>Dendrobium thyrsiflorum genome and its molecular insights into genes involved in important horticultural traits.</title>
        <authorList>
            <person name="Chen B."/>
            <person name="Wang J.Y."/>
            <person name="Zheng P.J."/>
            <person name="Li K.L."/>
            <person name="Liang Y.M."/>
            <person name="Chen X.F."/>
            <person name="Zhang C."/>
            <person name="Zhao X."/>
            <person name="He X."/>
            <person name="Zhang G.Q."/>
            <person name="Liu Z.J."/>
            <person name="Xu Q."/>
        </authorList>
    </citation>
    <scope>NUCLEOTIDE SEQUENCE [LARGE SCALE GENOMIC DNA]</scope>
    <source>
        <strain evidence="11">GZMU011</strain>
    </source>
</reference>
<keyword evidence="8 9" id="KW-0472">Membrane</keyword>
<dbReference type="InterPro" id="IPR013525">
    <property type="entry name" value="ABC2_TM"/>
</dbReference>
<keyword evidence="12" id="KW-1185">Reference proteome</keyword>
<dbReference type="InterPro" id="IPR043926">
    <property type="entry name" value="ABCG_dom"/>
</dbReference>
<organism evidence="11 12">
    <name type="scientific">Dendrobium thyrsiflorum</name>
    <name type="common">Pinecone-like raceme dendrobium</name>
    <name type="synonym">Orchid</name>
    <dbReference type="NCBI Taxonomy" id="117978"/>
    <lineage>
        <taxon>Eukaryota</taxon>
        <taxon>Viridiplantae</taxon>
        <taxon>Streptophyta</taxon>
        <taxon>Embryophyta</taxon>
        <taxon>Tracheophyta</taxon>
        <taxon>Spermatophyta</taxon>
        <taxon>Magnoliopsida</taxon>
        <taxon>Liliopsida</taxon>
        <taxon>Asparagales</taxon>
        <taxon>Orchidaceae</taxon>
        <taxon>Epidendroideae</taxon>
        <taxon>Malaxideae</taxon>
        <taxon>Dendrobiinae</taxon>
        <taxon>Dendrobium</taxon>
    </lineage>
</organism>
<dbReference type="PROSITE" id="PS00211">
    <property type="entry name" value="ABC_TRANSPORTER_1"/>
    <property type="match status" value="1"/>
</dbReference>
<comment type="similarity">
    <text evidence="2">Belongs to the ABC transporter superfamily. ABCG family. Eye pigment precursor importer (TC 3.A.1.204) subfamily.</text>
</comment>
<evidence type="ECO:0000313" key="12">
    <source>
        <dbReference type="Proteomes" id="UP001552299"/>
    </source>
</evidence>
<proteinExistence type="inferred from homology"/>
<dbReference type="FunFam" id="3.40.50.300:FF:001533">
    <property type="entry name" value="ABC transporter G family member 11"/>
    <property type="match status" value="1"/>
</dbReference>
<dbReference type="InterPro" id="IPR027417">
    <property type="entry name" value="P-loop_NTPase"/>
</dbReference>
<comment type="caution">
    <text evidence="11">The sequence shown here is derived from an EMBL/GenBank/DDBJ whole genome shotgun (WGS) entry which is preliminary data.</text>
</comment>
<dbReference type="PROSITE" id="PS50893">
    <property type="entry name" value="ABC_TRANSPORTER_2"/>
    <property type="match status" value="1"/>
</dbReference>
<dbReference type="PANTHER" id="PTHR48042">
    <property type="entry name" value="ABC TRANSPORTER G FAMILY MEMBER 11"/>
    <property type="match status" value="1"/>
</dbReference>
<dbReference type="Pfam" id="PF01061">
    <property type="entry name" value="ABC2_membrane"/>
    <property type="match status" value="1"/>
</dbReference>
<dbReference type="InterPro" id="IPR017871">
    <property type="entry name" value="ABC_transporter-like_CS"/>
</dbReference>
<accession>A0ABD0U7C9</accession>
<keyword evidence="7 9" id="KW-1133">Transmembrane helix</keyword>
<feature type="transmembrane region" description="Helical" evidence="9">
    <location>
        <begin position="381"/>
        <end position="403"/>
    </location>
</feature>
<dbReference type="GO" id="GO:0005524">
    <property type="term" value="F:ATP binding"/>
    <property type="evidence" value="ECO:0007669"/>
    <property type="project" value="UniProtKB-KW"/>
</dbReference>
<evidence type="ECO:0000256" key="2">
    <source>
        <dbReference type="ARBA" id="ARBA00005814"/>
    </source>
</evidence>
<feature type="transmembrane region" description="Helical" evidence="9">
    <location>
        <begin position="606"/>
        <end position="627"/>
    </location>
</feature>
<evidence type="ECO:0000259" key="10">
    <source>
        <dbReference type="PROSITE" id="PS50893"/>
    </source>
</evidence>
<comment type="subcellular location">
    <subcellularLocation>
        <location evidence="1">Membrane</location>
        <topology evidence="1">Multi-pass membrane protein</topology>
    </subcellularLocation>
</comment>
<dbReference type="EMBL" id="JANQDX010000017">
    <property type="protein sequence ID" value="KAL0908598.1"/>
    <property type="molecule type" value="Genomic_DNA"/>
</dbReference>
<evidence type="ECO:0000256" key="1">
    <source>
        <dbReference type="ARBA" id="ARBA00004141"/>
    </source>
</evidence>
<dbReference type="GO" id="GO:0016020">
    <property type="term" value="C:membrane"/>
    <property type="evidence" value="ECO:0007669"/>
    <property type="project" value="UniProtKB-SubCell"/>
</dbReference>
<dbReference type="InterPro" id="IPR052215">
    <property type="entry name" value="Plant_ABCG"/>
</dbReference>
<evidence type="ECO:0000256" key="6">
    <source>
        <dbReference type="ARBA" id="ARBA00022840"/>
    </source>
</evidence>
<dbReference type="Proteomes" id="UP001552299">
    <property type="component" value="Unassembled WGS sequence"/>
</dbReference>
<feature type="transmembrane region" description="Helical" evidence="9">
    <location>
        <begin position="491"/>
        <end position="513"/>
    </location>
</feature>
<keyword evidence="3" id="KW-0813">Transport</keyword>
<keyword evidence="5" id="KW-0547">Nucleotide-binding</keyword>
<name>A0ABD0U7C9_DENTH</name>
<dbReference type="PANTHER" id="PTHR48042:SF19">
    <property type="entry name" value="OS09G0472100 PROTEIN"/>
    <property type="match status" value="1"/>
</dbReference>
<dbReference type="SMART" id="SM00382">
    <property type="entry name" value="AAA"/>
    <property type="match status" value="1"/>
</dbReference>
<feature type="transmembrane region" description="Helical" evidence="9">
    <location>
        <begin position="455"/>
        <end position="482"/>
    </location>
</feature>
<dbReference type="SUPFAM" id="SSF52540">
    <property type="entry name" value="P-loop containing nucleoside triphosphate hydrolases"/>
    <property type="match status" value="1"/>
</dbReference>
<dbReference type="InterPro" id="IPR003593">
    <property type="entry name" value="AAA+_ATPase"/>
</dbReference>
<evidence type="ECO:0000256" key="9">
    <source>
        <dbReference type="SAM" id="Phobius"/>
    </source>
</evidence>
<evidence type="ECO:0000256" key="7">
    <source>
        <dbReference type="ARBA" id="ARBA00022989"/>
    </source>
</evidence>
<keyword evidence="6" id="KW-0067">ATP-binding</keyword>
<feature type="transmembrane region" description="Helical" evidence="9">
    <location>
        <begin position="415"/>
        <end position="435"/>
    </location>
</feature>